<evidence type="ECO:0000256" key="7">
    <source>
        <dbReference type="PROSITE-ProRule" id="PRU00418"/>
    </source>
</evidence>
<protein>
    <submittedName>
        <fullName evidence="8">PTS lactose/cellobiose transporter subunit IIA</fullName>
    </submittedName>
</protein>
<dbReference type="PANTHER" id="PTHR34382:SF7">
    <property type="entry name" value="PTS SYSTEM N,N'-DIACETYLCHITOBIOSE-SPECIFIC EIIA COMPONENT"/>
    <property type="match status" value="1"/>
</dbReference>
<feature type="active site" description="Tele-phosphohistidine intermediate" evidence="5">
    <location>
        <position position="76"/>
    </location>
</feature>
<keyword evidence="4" id="KW-0598">Phosphotransferase system</keyword>
<keyword evidence="2" id="KW-0762">Sugar transport</keyword>
<organism evidence="8 9">
    <name type="scientific">Sporosarcina psychrophila</name>
    <name type="common">Bacillus psychrophilus</name>
    <dbReference type="NCBI Taxonomy" id="1476"/>
    <lineage>
        <taxon>Bacteria</taxon>
        <taxon>Bacillati</taxon>
        <taxon>Bacillota</taxon>
        <taxon>Bacilli</taxon>
        <taxon>Bacillales</taxon>
        <taxon>Caryophanaceae</taxon>
        <taxon>Sporosarcina</taxon>
    </lineage>
</organism>
<evidence type="ECO:0000256" key="5">
    <source>
        <dbReference type="PIRSR" id="PIRSR000699-1"/>
    </source>
</evidence>
<keyword evidence="1" id="KW-0813">Transport</keyword>
<feature type="binding site" evidence="6">
    <location>
        <position position="79"/>
    </location>
    <ligand>
        <name>Mg(2+)</name>
        <dbReference type="ChEBI" id="CHEBI:18420"/>
        <note>ligand shared between all trimeric partners</note>
    </ligand>
</feature>
<evidence type="ECO:0000256" key="4">
    <source>
        <dbReference type="ARBA" id="ARBA00022683"/>
    </source>
</evidence>
<evidence type="ECO:0000313" key="8">
    <source>
        <dbReference type="EMBL" id="HJF34003.1"/>
    </source>
</evidence>
<sequence>MEEYYTAAFHIISNVGTAKSLTIEAIQAAKENQFSLVDKKIEEASKLFAEGHKGHAEFIKRESAGEELKYSLMFMHAEDQLMNTETIMLLAKEIIDLYKNRGGENG</sequence>
<keyword evidence="6" id="KW-0460">Magnesium</keyword>
<dbReference type="CDD" id="cd00215">
    <property type="entry name" value="PTS_IIA_lac"/>
    <property type="match status" value="1"/>
</dbReference>
<dbReference type="GO" id="GO:0046872">
    <property type="term" value="F:metal ion binding"/>
    <property type="evidence" value="ECO:0007669"/>
    <property type="project" value="UniProtKB-KW"/>
</dbReference>
<dbReference type="Pfam" id="PF02255">
    <property type="entry name" value="PTS_IIA"/>
    <property type="match status" value="1"/>
</dbReference>
<proteinExistence type="predicted"/>
<name>A0A921KF43_SPOPS</name>
<dbReference type="PROSITE" id="PS51095">
    <property type="entry name" value="PTS_EIIA_TYPE_3"/>
    <property type="match status" value="1"/>
</dbReference>
<reference evidence="8" key="2">
    <citation type="submission" date="2021-09" db="EMBL/GenBank/DDBJ databases">
        <authorList>
            <person name="Gilroy R."/>
        </authorList>
    </citation>
    <scope>NUCLEOTIDE SEQUENCE</scope>
    <source>
        <strain evidence="8">CHK171-7178</strain>
    </source>
</reference>
<evidence type="ECO:0000256" key="1">
    <source>
        <dbReference type="ARBA" id="ARBA00022448"/>
    </source>
</evidence>
<evidence type="ECO:0000313" key="9">
    <source>
        <dbReference type="Proteomes" id="UP000698173"/>
    </source>
</evidence>
<dbReference type="GO" id="GO:0016740">
    <property type="term" value="F:transferase activity"/>
    <property type="evidence" value="ECO:0007669"/>
    <property type="project" value="UniProtKB-KW"/>
</dbReference>
<dbReference type="GO" id="GO:0009401">
    <property type="term" value="P:phosphoenolpyruvate-dependent sugar phosphotransferase system"/>
    <property type="evidence" value="ECO:0007669"/>
    <property type="project" value="UniProtKB-KW"/>
</dbReference>
<keyword evidence="3" id="KW-0808">Transferase</keyword>
<dbReference type="InterPro" id="IPR003188">
    <property type="entry name" value="PTS_IIA_lac/cel"/>
</dbReference>
<comment type="caution">
    <text evidence="8">The sequence shown here is derived from an EMBL/GenBank/DDBJ whole genome shotgun (WGS) entry which is preliminary data.</text>
</comment>
<evidence type="ECO:0000256" key="6">
    <source>
        <dbReference type="PIRSR" id="PIRSR000699-2"/>
    </source>
</evidence>
<dbReference type="PIRSF" id="PIRSF000699">
    <property type="entry name" value="PTS_IILac_III"/>
    <property type="match status" value="1"/>
</dbReference>
<feature type="modified residue" description="Phosphohistidine; by HPr" evidence="7">
    <location>
        <position position="76"/>
    </location>
</feature>
<dbReference type="AlphaFoldDB" id="A0A921KF43"/>
<gene>
    <name evidence="8" type="ORF">K8V56_19750</name>
</gene>
<keyword evidence="6" id="KW-0479">Metal-binding</keyword>
<reference evidence="8" key="1">
    <citation type="journal article" date="2021" name="PeerJ">
        <title>Extensive microbial diversity within the chicken gut microbiome revealed by metagenomics and culture.</title>
        <authorList>
            <person name="Gilroy R."/>
            <person name="Ravi A."/>
            <person name="Getino M."/>
            <person name="Pursley I."/>
            <person name="Horton D.L."/>
            <person name="Alikhan N.F."/>
            <person name="Baker D."/>
            <person name="Gharbi K."/>
            <person name="Hall N."/>
            <person name="Watson M."/>
            <person name="Adriaenssens E.M."/>
            <person name="Foster-Nyarko E."/>
            <person name="Jarju S."/>
            <person name="Secka A."/>
            <person name="Antonio M."/>
            <person name="Oren A."/>
            <person name="Chaudhuri R.R."/>
            <person name="La Ragione R."/>
            <person name="Hildebrand F."/>
            <person name="Pallen M.J."/>
        </authorList>
    </citation>
    <scope>NUCLEOTIDE SEQUENCE</scope>
    <source>
        <strain evidence="8">CHK171-7178</strain>
    </source>
</reference>
<dbReference type="InterPro" id="IPR036542">
    <property type="entry name" value="PTS_IIA_lac/cel_sf"/>
</dbReference>
<evidence type="ECO:0000256" key="3">
    <source>
        <dbReference type="ARBA" id="ARBA00022679"/>
    </source>
</evidence>
<dbReference type="PANTHER" id="PTHR34382">
    <property type="entry name" value="PTS SYSTEM N,N'-DIACETYLCHITOBIOSE-SPECIFIC EIIA COMPONENT"/>
    <property type="match status" value="1"/>
</dbReference>
<dbReference type="EMBL" id="DYWT01000296">
    <property type="protein sequence ID" value="HJF34003.1"/>
    <property type="molecule type" value="Genomic_DNA"/>
</dbReference>
<dbReference type="Gene3D" id="1.20.58.80">
    <property type="entry name" value="Phosphotransferase system, lactose/cellobiose-type IIA subunit"/>
    <property type="match status" value="1"/>
</dbReference>
<dbReference type="Proteomes" id="UP000698173">
    <property type="component" value="Unassembled WGS sequence"/>
</dbReference>
<evidence type="ECO:0000256" key="2">
    <source>
        <dbReference type="ARBA" id="ARBA00022597"/>
    </source>
</evidence>
<comment type="cofactor">
    <cofactor evidence="6">
        <name>Mg(2+)</name>
        <dbReference type="ChEBI" id="CHEBI:18420"/>
    </cofactor>
    <text evidence="6">Binds 1 Mg(2+) ion per trimer.</text>
</comment>
<dbReference type="SUPFAM" id="SSF46973">
    <property type="entry name" value="Enzyme IIa from lactose specific PTS, IIa-lac"/>
    <property type="match status" value="1"/>
</dbReference>
<accession>A0A921KF43</accession>